<keyword evidence="2" id="KW-0813">Transport</keyword>
<dbReference type="Pfam" id="PF07690">
    <property type="entry name" value="MFS_1"/>
    <property type="match status" value="1"/>
</dbReference>
<evidence type="ECO:0000256" key="2">
    <source>
        <dbReference type="ARBA" id="ARBA00022448"/>
    </source>
</evidence>
<evidence type="ECO:0000259" key="8">
    <source>
        <dbReference type="PROSITE" id="PS50850"/>
    </source>
</evidence>
<dbReference type="PROSITE" id="PS50850">
    <property type="entry name" value="MFS"/>
    <property type="match status" value="1"/>
</dbReference>
<evidence type="ECO:0000256" key="1">
    <source>
        <dbReference type="ARBA" id="ARBA00004651"/>
    </source>
</evidence>
<dbReference type="Proteomes" id="UP001247307">
    <property type="component" value="Unassembled WGS sequence"/>
</dbReference>
<feature type="transmembrane region" description="Helical" evidence="7">
    <location>
        <begin position="342"/>
        <end position="363"/>
    </location>
</feature>
<comment type="caution">
    <text evidence="9">The sequence shown here is derived from an EMBL/GenBank/DDBJ whole genome shotgun (WGS) entry which is preliminary data.</text>
</comment>
<dbReference type="InterPro" id="IPR020846">
    <property type="entry name" value="MFS_dom"/>
</dbReference>
<dbReference type="RefSeq" id="WP_309852578.1">
    <property type="nucleotide sequence ID" value="NZ_BAAAIU010000004.1"/>
</dbReference>
<keyword evidence="6 7" id="KW-0472">Membrane</keyword>
<comment type="subcellular location">
    <subcellularLocation>
        <location evidence="1">Cell membrane</location>
        <topology evidence="1">Multi-pass membrane protein</topology>
    </subcellularLocation>
</comment>
<dbReference type="SUPFAM" id="SSF103473">
    <property type="entry name" value="MFS general substrate transporter"/>
    <property type="match status" value="1"/>
</dbReference>
<name>A0AAE3YG92_9MICC</name>
<feature type="transmembrane region" description="Helical" evidence="7">
    <location>
        <begin position="301"/>
        <end position="322"/>
    </location>
</feature>
<dbReference type="GO" id="GO:0005886">
    <property type="term" value="C:plasma membrane"/>
    <property type="evidence" value="ECO:0007669"/>
    <property type="project" value="UniProtKB-SubCell"/>
</dbReference>
<feature type="transmembrane region" description="Helical" evidence="7">
    <location>
        <begin position="152"/>
        <end position="181"/>
    </location>
</feature>
<keyword evidence="5 7" id="KW-1133">Transmembrane helix</keyword>
<feature type="transmembrane region" description="Helical" evidence="7">
    <location>
        <begin position="250"/>
        <end position="269"/>
    </location>
</feature>
<dbReference type="InterPro" id="IPR036259">
    <property type="entry name" value="MFS_trans_sf"/>
</dbReference>
<dbReference type="InterPro" id="IPR011701">
    <property type="entry name" value="MFS"/>
</dbReference>
<evidence type="ECO:0000256" key="5">
    <source>
        <dbReference type="ARBA" id="ARBA00022989"/>
    </source>
</evidence>
<evidence type="ECO:0000256" key="6">
    <source>
        <dbReference type="ARBA" id="ARBA00023136"/>
    </source>
</evidence>
<dbReference type="PANTHER" id="PTHR23517:SF2">
    <property type="entry name" value="MULTIDRUG RESISTANCE PROTEIN MDTH"/>
    <property type="match status" value="1"/>
</dbReference>
<feature type="transmembrane region" description="Helical" evidence="7">
    <location>
        <begin position="370"/>
        <end position="388"/>
    </location>
</feature>
<feature type="transmembrane region" description="Helical" evidence="7">
    <location>
        <begin position="275"/>
        <end position="294"/>
    </location>
</feature>
<evidence type="ECO:0000256" key="3">
    <source>
        <dbReference type="ARBA" id="ARBA00022475"/>
    </source>
</evidence>
<protein>
    <submittedName>
        <fullName evidence="9">MFS family permease</fullName>
    </submittedName>
</protein>
<dbReference type="PANTHER" id="PTHR23517">
    <property type="entry name" value="RESISTANCE PROTEIN MDTM, PUTATIVE-RELATED-RELATED"/>
    <property type="match status" value="1"/>
</dbReference>
<evidence type="ECO:0000313" key="10">
    <source>
        <dbReference type="Proteomes" id="UP001247307"/>
    </source>
</evidence>
<sequence length="398" mass="40411">MRPLVGPVYVPSLIYAAGASALVPAQVILALQLGFSPAAFAGVMTWIGAFAVFASVFAGRLVDRWGDKRALIGVTVLGGAGLLLAALAAADGSPWAKWVLVVALTLFDLVDAVWSIARQGLVMDLAPVHLRGRAMSLYGACQRLGRLAGPLLAAPILAVASPLWVLPVTTTVCVVALAWLIRHRPSLAGPPLASSTPIASAPTPLNPPVGRRAVATLGGGALILEALRISVTTLVPLWAVQGAQLNPPEVALLLALISGAQLVLFWPAGVVVDRWGLAPVTVTAMAGISLGLGLMPLDRSITWLVLCGLLVGLGDGVGAGVIKQMGAALAPVEGRAAFLGHWQGIASAGSLASPALSGVAIAAASLPVALVLNGGMGLAGAAWMAVWVPRLLPRPGPR</sequence>
<feature type="transmembrane region" description="Helical" evidence="7">
    <location>
        <begin position="70"/>
        <end position="89"/>
    </location>
</feature>
<feature type="domain" description="Major facilitator superfamily (MFS) profile" evidence="8">
    <location>
        <begin position="4"/>
        <end position="392"/>
    </location>
</feature>
<dbReference type="InterPro" id="IPR050171">
    <property type="entry name" value="MFS_Transporters"/>
</dbReference>
<proteinExistence type="predicted"/>
<dbReference type="AlphaFoldDB" id="A0AAE3YG92"/>
<gene>
    <name evidence="9" type="ORF">J2S35_001814</name>
</gene>
<dbReference type="EMBL" id="JAVDUI010000001">
    <property type="protein sequence ID" value="MDR6892874.1"/>
    <property type="molecule type" value="Genomic_DNA"/>
</dbReference>
<dbReference type="GO" id="GO:0022857">
    <property type="term" value="F:transmembrane transporter activity"/>
    <property type="evidence" value="ECO:0007669"/>
    <property type="project" value="InterPro"/>
</dbReference>
<evidence type="ECO:0000256" key="7">
    <source>
        <dbReference type="SAM" id="Phobius"/>
    </source>
</evidence>
<keyword evidence="10" id="KW-1185">Reference proteome</keyword>
<dbReference type="Gene3D" id="1.20.1250.20">
    <property type="entry name" value="MFS general substrate transporter like domains"/>
    <property type="match status" value="2"/>
</dbReference>
<feature type="transmembrane region" description="Helical" evidence="7">
    <location>
        <begin position="12"/>
        <end position="33"/>
    </location>
</feature>
<keyword evidence="4 7" id="KW-0812">Transmembrane</keyword>
<organism evidence="9 10">
    <name type="scientific">Falsarthrobacter nasiphocae</name>
    <dbReference type="NCBI Taxonomy" id="189863"/>
    <lineage>
        <taxon>Bacteria</taxon>
        <taxon>Bacillati</taxon>
        <taxon>Actinomycetota</taxon>
        <taxon>Actinomycetes</taxon>
        <taxon>Micrococcales</taxon>
        <taxon>Micrococcaceae</taxon>
        <taxon>Falsarthrobacter</taxon>
    </lineage>
</organism>
<reference evidence="9" key="1">
    <citation type="submission" date="2023-07" db="EMBL/GenBank/DDBJ databases">
        <title>Sequencing the genomes of 1000 actinobacteria strains.</title>
        <authorList>
            <person name="Klenk H.-P."/>
        </authorList>
    </citation>
    <scope>NUCLEOTIDE SEQUENCE</scope>
    <source>
        <strain evidence="9">DSM 13988</strain>
    </source>
</reference>
<evidence type="ECO:0000313" key="9">
    <source>
        <dbReference type="EMBL" id="MDR6892874.1"/>
    </source>
</evidence>
<accession>A0AAE3YG92</accession>
<evidence type="ECO:0000256" key="4">
    <source>
        <dbReference type="ARBA" id="ARBA00022692"/>
    </source>
</evidence>
<feature type="transmembrane region" description="Helical" evidence="7">
    <location>
        <begin position="39"/>
        <end position="58"/>
    </location>
</feature>
<keyword evidence="3" id="KW-1003">Cell membrane</keyword>